<dbReference type="Proteomes" id="UP000236291">
    <property type="component" value="Unassembled WGS sequence"/>
</dbReference>
<dbReference type="SUPFAM" id="SSF56672">
    <property type="entry name" value="DNA/RNA polymerases"/>
    <property type="match status" value="1"/>
</dbReference>
<dbReference type="Pfam" id="PF00665">
    <property type="entry name" value="rve"/>
    <property type="match status" value="1"/>
</dbReference>
<reference evidence="8 9" key="2">
    <citation type="journal article" date="2017" name="Front. Plant Sci.">
        <title>Gene Classification and Mining of Molecular Markers Useful in Red Clover (Trifolium pratense) Breeding.</title>
        <authorList>
            <person name="Istvanek J."/>
            <person name="Dluhosova J."/>
            <person name="Dluhos P."/>
            <person name="Patkova L."/>
            <person name="Nedelnik J."/>
            <person name="Repkova J."/>
        </authorList>
    </citation>
    <scope>NUCLEOTIDE SEQUENCE [LARGE SCALE GENOMIC DNA]</scope>
    <source>
        <strain evidence="9">cv. Tatra</strain>
        <tissue evidence="8">Young leaves</tissue>
    </source>
</reference>
<dbReference type="Pfam" id="PF14223">
    <property type="entry name" value="Retrotran_gag_2"/>
    <property type="match status" value="1"/>
</dbReference>
<dbReference type="ExpressionAtlas" id="A0A2K3MPV4">
    <property type="expression patterns" value="baseline"/>
</dbReference>
<name>A0A2K3MPV4_TRIPR</name>
<accession>A0A2K3MPV4</accession>
<evidence type="ECO:0000256" key="4">
    <source>
        <dbReference type="ARBA" id="ARBA00022801"/>
    </source>
</evidence>
<evidence type="ECO:0000256" key="1">
    <source>
        <dbReference type="ARBA" id="ARBA00022670"/>
    </source>
</evidence>
<evidence type="ECO:0000256" key="2">
    <source>
        <dbReference type="ARBA" id="ARBA00022723"/>
    </source>
</evidence>
<dbReference type="Pfam" id="PF13976">
    <property type="entry name" value="gag_pre-integrs"/>
    <property type="match status" value="1"/>
</dbReference>
<sequence>MDKSGGSVSKPPLLTGPQNYDYWKSRMEAFIKSIDSRTWKAIIRGWEPPVVLDKDGNKTDVKKLVEEWTKDEDDLALGNSKALYAIFNGVDSNMFRLIKRCTAAKSAWEILRKAHEGTSKVKLSKLQMLKTQFENLKMKEEETIHDFQMNLLDYANSFDALGKPISDEELVGKILRSLLTRFDMKVTAIEEAQDLASLSMDELIGSLQTYELGLERRNGKKDKSLAFASKSVADEPQIELESEESLSESMAMLGRQFNKLVKKVDQRAKSNGQFSFNKQSNFHKKAKEDNKGVCCHECEGFGHIRTECPTFLRKQKKGLVVSWSDTDDSEGESESAKLVNALTGTCMSDTESCDGEVTYEELAVTYKELYNRSLEICQELEKQKKVNSKMETEKGDLLKDIIELNMKIKDQENQIEQAQIEKSNLLGKISELDKEVIKLNTDLDQVKKVAKMMTTGTEAFDEMLQKQNYGKPKPIGFEHERIGQNMSFNNATIHTPVSKTFVSGGLSQHHAPHPKSRLYNWTCHHCGRKGHIRPFCYRLYGYPKKSHQSIYTSSPVEVRRKAEWKEKRKIESLIAHTSLKASSREIWYFDSGCSKHMTGVENYIENLKSYATSFVTFGDGAKGEIKGIGRLSTNGVPKLDNVLLVKGITTNLISISQLCDQGMKVNFTKSECLVTNDEGDLIMKGVRSRDNCYHWIPLEEDNISTCLISKEEDVKLWHQKLGHLHLKGIKKAIANEAIRGLPKLKIEEGSICGECQIGKQTKMSHPKLQHLTTTRVLELLHMHLMGPMQVESLGGKRYAFVMVDDFSRFTWIEFFKEKSESFEAFKELCLQLQREKNTVIIRIRNDHGKEFENASFLDFCASEGIKHEFSTPITPQQNGVVERKNRTIQESARVMLHAKHLPYHFWAEAMNTACYIHNRVTLRTGTTTTLYELWKGRKPTVKHFHVFGSTCYILNDREHRRKMDPKSEEGIFLGYSTNSRAYRVYNIRSKVIMESINVVIDDSTTDRTSDDEEDVATSLPTSDAAAEVESDSDDEATNPTPSPVNKVPSIKIQKNHPKDLIIGNPNQGIATRRTNEAVTNSCFVSKVEPKNVKEALIDEFWIEAMQDELNQFRRSEVWDLVPRPDGVNVIGTKWVYRNKSDENGIVTRNKARLVAQGYTQVEGLDFDETFAPVARLESIRLLLGISCILKFKLYQMDVKSAFLNGYLQEEVYVEQPKGFIDPTFPDHVYKLKKALYGLKQPPMAWYERLTNFLVSQGYRKGGNDKTLFVKEEKGELMIAQIYVDDIVFGGMSQEMVQHFVQQMKSEFEMSLVGELTYFLGLQVKQMEDTIFISQSKYAKNMVKKFGMENAGHKRTPAATHLKLTKDEKGIDVDQTL</sequence>
<dbReference type="Pfam" id="PF25597">
    <property type="entry name" value="SH3_retrovirus"/>
    <property type="match status" value="1"/>
</dbReference>
<evidence type="ECO:0000313" key="9">
    <source>
        <dbReference type="Proteomes" id="UP000236291"/>
    </source>
</evidence>
<dbReference type="InterPro" id="IPR001878">
    <property type="entry name" value="Znf_CCHC"/>
</dbReference>
<organism evidence="8 9">
    <name type="scientific">Trifolium pratense</name>
    <name type="common">Red clover</name>
    <dbReference type="NCBI Taxonomy" id="57577"/>
    <lineage>
        <taxon>Eukaryota</taxon>
        <taxon>Viridiplantae</taxon>
        <taxon>Streptophyta</taxon>
        <taxon>Embryophyta</taxon>
        <taxon>Tracheophyta</taxon>
        <taxon>Spermatophyta</taxon>
        <taxon>Magnoliopsida</taxon>
        <taxon>eudicotyledons</taxon>
        <taxon>Gunneridae</taxon>
        <taxon>Pentapetalae</taxon>
        <taxon>rosids</taxon>
        <taxon>fabids</taxon>
        <taxon>Fabales</taxon>
        <taxon>Fabaceae</taxon>
        <taxon>Papilionoideae</taxon>
        <taxon>50 kb inversion clade</taxon>
        <taxon>NPAAA clade</taxon>
        <taxon>Hologalegina</taxon>
        <taxon>IRL clade</taxon>
        <taxon>Trifolieae</taxon>
        <taxon>Trifolium</taxon>
    </lineage>
</organism>
<evidence type="ECO:0000256" key="3">
    <source>
        <dbReference type="ARBA" id="ARBA00022750"/>
    </source>
</evidence>
<dbReference type="GO" id="GO:0004190">
    <property type="term" value="F:aspartic-type endopeptidase activity"/>
    <property type="evidence" value="ECO:0007669"/>
    <property type="project" value="UniProtKB-KW"/>
</dbReference>
<keyword evidence="2" id="KW-0479">Metal-binding</keyword>
<keyword evidence="4" id="KW-0378">Hydrolase</keyword>
<dbReference type="Pfam" id="PF22936">
    <property type="entry name" value="Pol_BBD"/>
    <property type="match status" value="1"/>
</dbReference>
<evidence type="ECO:0000313" key="8">
    <source>
        <dbReference type="EMBL" id="PNX92843.1"/>
    </source>
</evidence>
<keyword evidence="1 8" id="KW-0645">Protease</keyword>
<dbReference type="InterPro" id="IPR012337">
    <property type="entry name" value="RNaseH-like_sf"/>
</dbReference>
<dbReference type="SUPFAM" id="SSF53098">
    <property type="entry name" value="Ribonuclease H-like"/>
    <property type="match status" value="1"/>
</dbReference>
<dbReference type="InterPro" id="IPR013103">
    <property type="entry name" value="RVT_2"/>
</dbReference>
<comment type="caution">
    <text evidence="8">The sequence shown here is derived from an EMBL/GenBank/DDBJ whole genome shotgun (WGS) entry which is preliminary data.</text>
</comment>
<dbReference type="GO" id="GO:0015074">
    <property type="term" value="P:DNA integration"/>
    <property type="evidence" value="ECO:0007669"/>
    <property type="project" value="InterPro"/>
</dbReference>
<dbReference type="PROSITE" id="PS50994">
    <property type="entry name" value="INTEGRASE"/>
    <property type="match status" value="1"/>
</dbReference>
<keyword evidence="5" id="KW-0175">Coiled coil</keyword>
<protein>
    <submittedName>
        <fullName evidence="8">Gag-protease polyprotein</fullName>
    </submittedName>
</protein>
<gene>
    <name evidence="8" type="ORF">L195_g015986</name>
</gene>
<dbReference type="PANTHER" id="PTHR42648">
    <property type="entry name" value="TRANSPOSASE, PUTATIVE-RELATED"/>
    <property type="match status" value="1"/>
</dbReference>
<dbReference type="GO" id="GO:0008270">
    <property type="term" value="F:zinc ion binding"/>
    <property type="evidence" value="ECO:0007669"/>
    <property type="project" value="InterPro"/>
</dbReference>
<dbReference type="InterPro" id="IPR039537">
    <property type="entry name" value="Retrotran_Ty1/copia-like"/>
</dbReference>
<dbReference type="InterPro" id="IPR054722">
    <property type="entry name" value="PolX-like_BBD"/>
</dbReference>
<dbReference type="InterPro" id="IPR001584">
    <property type="entry name" value="Integrase_cat-core"/>
</dbReference>
<feature type="domain" description="Integrase catalytic" evidence="7">
    <location>
        <begin position="762"/>
        <end position="938"/>
    </location>
</feature>
<feature type="compositionally biased region" description="Acidic residues" evidence="6">
    <location>
        <begin position="1026"/>
        <end position="1036"/>
    </location>
</feature>
<dbReference type="EMBL" id="ASHM01010957">
    <property type="protein sequence ID" value="PNX92843.1"/>
    <property type="molecule type" value="Genomic_DNA"/>
</dbReference>
<reference evidence="8 9" key="1">
    <citation type="journal article" date="2014" name="Am. J. Bot.">
        <title>Genome assembly and annotation for red clover (Trifolium pratense; Fabaceae).</title>
        <authorList>
            <person name="Istvanek J."/>
            <person name="Jaros M."/>
            <person name="Krenek A."/>
            <person name="Repkova J."/>
        </authorList>
    </citation>
    <scope>NUCLEOTIDE SEQUENCE [LARGE SCALE GENOMIC DNA]</scope>
    <source>
        <strain evidence="9">cv. Tatra</strain>
        <tissue evidence="8">Young leaves</tissue>
    </source>
</reference>
<dbReference type="InterPro" id="IPR057670">
    <property type="entry name" value="SH3_retrovirus"/>
</dbReference>
<dbReference type="Pfam" id="PF07727">
    <property type="entry name" value="RVT_2"/>
    <property type="match status" value="1"/>
</dbReference>
<keyword evidence="3" id="KW-0064">Aspartyl protease</keyword>
<proteinExistence type="predicted"/>
<feature type="region of interest" description="Disordered" evidence="6">
    <location>
        <begin position="1003"/>
        <end position="1051"/>
    </location>
</feature>
<dbReference type="PANTHER" id="PTHR42648:SF21">
    <property type="entry name" value="CYSTEINE-RICH RLK (RECEPTOR-LIKE PROTEIN KINASE) 8"/>
    <property type="match status" value="1"/>
</dbReference>
<dbReference type="InterPro" id="IPR043502">
    <property type="entry name" value="DNA/RNA_pol_sf"/>
</dbReference>
<evidence type="ECO:0000256" key="6">
    <source>
        <dbReference type="SAM" id="MobiDB-lite"/>
    </source>
</evidence>
<evidence type="ECO:0000256" key="5">
    <source>
        <dbReference type="SAM" id="Coils"/>
    </source>
</evidence>
<dbReference type="InterPro" id="IPR036397">
    <property type="entry name" value="RNaseH_sf"/>
</dbReference>
<evidence type="ECO:0000259" key="7">
    <source>
        <dbReference type="PROSITE" id="PS50994"/>
    </source>
</evidence>
<feature type="coiled-coil region" evidence="5">
    <location>
        <begin position="394"/>
        <end position="449"/>
    </location>
</feature>
<dbReference type="InterPro" id="IPR025724">
    <property type="entry name" value="GAG-pre-integrase_dom"/>
</dbReference>
<dbReference type="Gene3D" id="3.30.420.10">
    <property type="entry name" value="Ribonuclease H-like superfamily/Ribonuclease H"/>
    <property type="match status" value="1"/>
</dbReference>
<dbReference type="GO" id="GO:0003676">
    <property type="term" value="F:nucleic acid binding"/>
    <property type="evidence" value="ECO:0007669"/>
    <property type="project" value="InterPro"/>
</dbReference>
<dbReference type="SMART" id="SM00343">
    <property type="entry name" value="ZnF_C2HC"/>
    <property type="match status" value="2"/>
</dbReference>
<dbReference type="GO" id="GO:0006508">
    <property type="term" value="P:proteolysis"/>
    <property type="evidence" value="ECO:0007669"/>
    <property type="project" value="UniProtKB-KW"/>
</dbReference>